<dbReference type="RefSeq" id="WP_307227925.1">
    <property type="nucleotide sequence ID" value="NZ_JAUSVF010000001.1"/>
</dbReference>
<dbReference type="Gene3D" id="1.25.40.10">
    <property type="entry name" value="Tetratricopeptide repeat domain"/>
    <property type="match status" value="1"/>
</dbReference>
<reference evidence="1 2" key="1">
    <citation type="submission" date="2023-07" db="EMBL/GenBank/DDBJ databases">
        <title>Genomic Encyclopedia of Type Strains, Phase IV (KMG-IV): sequencing the most valuable type-strain genomes for metagenomic binning, comparative biology and taxonomic classification.</title>
        <authorList>
            <person name="Goeker M."/>
        </authorList>
    </citation>
    <scope>NUCLEOTIDE SEQUENCE [LARGE SCALE GENOMIC DNA]</scope>
    <source>
        <strain evidence="1 2">DSM 1112</strain>
    </source>
</reference>
<comment type="caution">
    <text evidence="1">The sequence shown here is derived from an EMBL/GenBank/DDBJ whole genome shotgun (WGS) entry which is preliminary data.</text>
</comment>
<accession>A0ABU0BNI5</accession>
<evidence type="ECO:0000313" key="1">
    <source>
        <dbReference type="EMBL" id="MDQ0319221.1"/>
    </source>
</evidence>
<organism evidence="1 2">
    <name type="scientific">Pararhizobium capsulatum DSM 1112</name>
    <dbReference type="NCBI Taxonomy" id="1121113"/>
    <lineage>
        <taxon>Bacteria</taxon>
        <taxon>Pseudomonadati</taxon>
        <taxon>Pseudomonadota</taxon>
        <taxon>Alphaproteobacteria</taxon>
        <taxon>Hyphomicrobiales</taxon>
        <taxon>Rhizobiaceae</taxon>
        <taxon>Rhizobium/Agrobacterium group</taxon>
        <taxon>Pararhizobium</taxon>
    </lineage>
</organism>
<dbReference type="EMBL" id="JAUSVF010000001">
    <property type="protein sequence ID" value="MDQ0319221.1"/>
    <property type="molecule type" value="Genomic_DNA"/>
</dbReference>
<name>A0ABU0BNI5_9HYPH</name>
<gene>
    <name evidence="1" type="ORF">QO002_001359</name>
</gene>
<dbReference type="InterPro" id="IPR011990">
    <property type="entry name" value="TPR-like_helical_dom_sf"/>
</dbReference>
<keyword evidence="2" id="KW-1185">Reference proteome</keyword>
<sequence>MSKIVRGSSAIRAGHLATLLSAVTFFMPVLTRAEDSAALLTEAAGSFRLVDEAITSAVSSRATADSDVAITDEAVADDPMKPNDVELAALYYYTDEGREDRVSAETERLRLKYPGFEIPEDVFLPKAARGTDESALWTLFDKGDFTGIDAEMIRRKTETPDWEPTADFSTKLARKKQRVLMVEAAEQKNWTGVINAGTALDPSSEKEIDLLWMLVDAYSATGMKKPLADVYRGILLRKDDARLPDEQLVTTLQKAVRDFPANEVKSVIDRLATTPSLQIALQPVSFDLLRKSVADFNADTAQTKPLPDDVLAPLVEATDKTPRSEDMALLGWYYLKIKQPAVAADWFQKALDKKADGENAKGLYLSLAAQSLEEEAYEIAANHLENLSADPEFLMNALSLRFTKPEAATIDEKIVASYSTTILQTLNADHAEILAWYAYNSKQYEASAAWFQKSLDWKPAAARVKGLALSYLRLTDKTNYAALREKYAAAYPDIWAEIKTAAPPKGRQASDVIRPRAVIQANYLRNFQAKRYGDCVADIMNLQARGQLTSDAALIGGWCYLSLDRLSEARATFGVALKNGDKGEMDAAYGTALTLLRAKLTDDAEAILTTYGMTPARDREIRAEIYVQRARAAFDAKQYQKTLDVLNARARLIAEPADLSQLRGWAYYHLGNRGVANQVFRRLSEHMADAGVARGLAVTSDMGGRQ</sequence>
<dbReference type="SUPFAM" id="SSF48452">
    <property type="entry name" value="TPR-like"/>
    <property type="match status" value="1"/>
</dbReference>
<evidence type="ECO:0000313" key="2">
    <source>
        <dbReference type="Proteomes" id="UP001230207"/>
    </source>
</evidence>
<dbReference type="Proteomes" id="UP001230207">
    <property type="component" value="Unassembled WGS sequence"/>
</dbReference>
<protein>
    <submittedName>
        <fullName evidence="1">Tetratricopeptide (TPR) repeat protein</fullName>
    </submittedName>
</protein>
<proteinExistence type="predicted"/>